<dbReference type="GO" id="GO:0006506">
    <property type="term" value="P:GPI anchor biosynthetic process"/>
    <property type="evidence" value="ECO:0007669"/>
    <property type="project" value="UniProtKB-KW"/>
</dbReference>
<evidence type="ECO:0000256" key="2">
    <source>
        <dbReference type="ARBA" id="ARBA00022502"/>
    </source>
</evidence>
<comment type="caution">
    <text evidence="8">The sequence shown here is derived from an EMBL/GenBank/DDBJ whole genome shotgun (WGS) entry which is preliminary data.</text>
</comment>
<organism evidence="8 9">
    <name type="scientific">Ceratodon purpureus</name>
    <name type="common">Fire moss</name>
    <name type="synonym">Dicranum purpureum</name>
    <dbReference type="NCBI Taxonomy" id="3225"/>
    <lineage>
        <taxon>Eukaryota</taxon>
        <taxon>Viridiplantae</taxon>
        <taxon>Streptophyta</taxon>
        <taxon>Embryophyta</taxon>
        <taxon>Bryophyta</taxon>
        <taxon>Bryophytina</taxon>
        <taxon>Bryopsida</taxon>
        <taxon>Dicranidae</taxon>
        <taxon>Pseudoditrichales</taxon>
        <taxon>Ditrichaceae</taxon>
        <taxon>Ceratodon</taxon>
    </lineage>
</organism>
<evidence type="ECO:0000256" key="3">
    <source>
        <dbReference type="ARBA" id="ARBA00022692"/>
    </source>
</evidence>
<protein>
    <recommendedName>
        <fullName evidence="7">Post-GPI attachment to proteins factor 3</fullName>
    </recommendedName>
</protein>
<accession>A0A8T0IKV8</accession>
<evidence type="ECO:0000256" key="5">
    <source>
        <dbReference type="ARBA" id="ARBA00022989"/>
    </source>
</evidence>
<keyword evidence="3 7" id="KW-0812">Transmembrane</keyword>
<feature type="transmembrane region" description="Helical" evidence="7">
    <location>
        <begin position="237"/>
        <end position="257"/>
    </location>
</feature>
<comment type="function">
    <text evidence="7">Involved in the lipid remodeling steps of GPI-anchor maturation.</text>
</comment>
<dbReference type="InterPro" id="IPR007217">
    <property type="entry name" value="Per1-like"/>
</dbReference>
<proteinExistence type="inferred from homology"/>
<evidence type="ECO:0000313" key="8">
    <source>
        <dbReference type="EMBL" id="KAG0583083.1"/>
    </source>
</evidence>
<keyword evidence="2 7" id="KW-0337">GPI-anchor biosynthesis</keyword>
<keyword evidence="6 7" id="KW-0472">Membrane</keyword>
<name>A0A8T0IKV8_CERPU</name>
<dbReference type="AlphaFoldDB" id="A0A8T0IKV8"/>
<dbReference type="EMBL" id="CM026423">
    <property type="protein sequence ID" value="KAG0583083.1"/>
    <property type="molecule type" value="Genomic_DNA"/>
</dbReference>
<dbReference type="GO" id="GO:0000139">
    <property type="term" value="C:Golgi membrane"/>
    <property type="evidence" value="ECO:0007669"/>
    <property type="project" value="UniProtKB-SubCell"/>
</dbReference>
<feature type="transmembrane region" description="Helical" evidence="7">
    <location>
        <begin position="172"/>
        <end position="191"/>
    </location>
</feature>
<feature type="transmembrane region" description="Helical" evidence="7">
    <location>
        <begin position="139"/>
        <end position="160"/>
    </location>
</feature>
<dbReference type="PANTHER" id="PTHR13148">
    <property type="entry name" value="PER1-RELATED"/>
    <property type="match status" value="1"/>
</dbReference>
<feature type="transmembrane region" description="Helical" evidence="7">
    <location>
        <begin position="206"/>
        <end position="225"/>
    </location>
</feature>
<comment type="similarity">
    <text evidence="7">Belongs to the PGAP3 family.</text>
</comment>
<dbReference type="Proteomes" id="UP000822688">
    <property type="component" value="Chromosome 3"/>
</dbReference>
<dbReference type="GO" id="GO:0005789">
    <property type="term" value="C:endoplasmic reticulum membrane"/>
    <property type="evidence" value="ECO:0007669"/>
    <property type="project" value="TreeGrafter"/>
</dbReference>
<gene>
    <name evidence="8" type="ORF">KC19_3G108000</name>
</gene>
<comment type="subcellular location">
    <subcellularLocation>
        <location evidence="1">Endomembrane system</location>
        <topology evidence="1">Multi-pass membrane protein</topology>
    </subcellularLocation>
    <subcellularLocation>
        <location evidence="7">Golgi apparatus membrane</location>
        <topology evidence="7">Multi-pass membrane protein</topology>
    </subcellularLocation>
</comment>
<reference evidence="8" key="1">
    <citation type="submission" date="2020-06" db="EMBL/GenBank/DDBJ databases">
        <title>WGS assembly of Ceratodon purpureus strain R40.</title>
        <authorList>
            <person name="Carey S.B."/>
            <person name="Jenkins J."/>
            <person name="Shu S."/>
            <person name="Lovell J.T."/>
            <person name="Sreedasyam A."/>
            <person name="Maumus F."/>
            <person name="Tiley G.P."/>
            <person name="Fernandez-Pozo N."/>
            <person name="Barry K."/>
            <person name="Chen C."/>
            <person name="Wang M."/>
            <person name="Lipzen A."/>
            <person name="Daum C."/>
            <person name="Saski C.A."/>
            <person name="Payton A.C."/>
            <person name="Mcbreen J.C."/>
            <person name="Conrad R.E."/>
            <person name="Kollar L.M."/>
            <person name="Olsson S."/>
            <person name="Huttunen S."/>
            <person name="Landis J.B."/>
            <person name="Wickett N.J."/>
            <person name="Johnson M.G."/>
            <person name="Rensing S.A."/>
            <person name="Grimwood J."/>
            <person name="Schmutz J."/>
            <person name="Mcdaniel S.F."/>
        </authorList>
    </citation>
    <scope>NUCLEOTIDE SEQUENCE</scope>
    <source>
        <strain evidence="8">R40</strain>
    </source>
</reference>
<feature type="signal peptide" evidence="7">
    <location>
        <begin position="1"/>
        <end position="26"/>
    </location>
</feature>
<evidence type="ECO:0000313" key="9">
    <source>
        <dbReference type="Proteomes" id="UP000822688"/>
    </source>
</evidence>
<keyword evidence="4 7" id="KW-0732">Signal</keyword>
<feature type="transmembrane region" description="Helical" evidence="7">
    <location>
        <begin position="322"/>
        <end position="340"/>
    </location>
</feature>
<sequence length="369" mass="42131">MSGRKVFWQSLLLVGLVGSVVLVCEGSDGDERPGYRACVQGCEQTGCVDGQCYNSCNFPVNVDLEGNILPKKALNSPHEKFLEEPLYLRWKKWDCISECRYHCMVREELGRQAGLEAPVKYHGRWPFVRFFSLQEPASVAFSALNLLVHFQGFSSFLVLVYYKLPSRAKGPYYEYVGLWTIYGLLSMNSWIWSTVFHSRDMTFTEMVDYSSAIALLGFSLMLAIIRTGNLRAEAPRVMVAAPIIAFISTHILYLNLYKFDYDLNMIVCAVLVAAQLLIWATWGYLTSHPARFKLWTVAFGAALASLLEIFDFPPLWGIFDAHALWHAATLPIAYLWWSFIKDDATYRTKMLVKKNISQAPDFEERKKTQ</sequence>
<dbReference type="Pfam" id="PF04080">
    <property type="entry name" value="Per1"/>
    <property type="match status" value="1"/>
</dbReference>
<keyword evidence="5 7" id="KW-1133">Transmembrane helix</keyword>
<keyword evidence="9" id="KW-1185">Reference proteome</keyword>
<dbReference type="GO" id="GO:0016788">
    <property type="term" value="F:hydrolase activity, acting on ester bonds"/>
    <property type="evidence" value="ECO:0007669"/>
    <property type="project" value="TreeGrafter"/>
</dbReference>
<keyword evidence="7" id="KW-0333">Golgi apparatus</keyword>
<feature type="transmembrane region" description="Helical" evidence="7">
    <location>
        <begin position="292"/>
        <end position="310"/>
    </location>
</feature>
<evidence type="ECO:0000256" key="4">
    <source>
        <dbReference type="ARBA" id="ARBA00022729"/>
    </source>
</evidence>
<evidence type="ECO:0000256" key="1">
    <source>
        <dbReference type="ARBA" id="ARBA00004127"/>
    </source>
</evidence>
<evidence type="ECO:0000256" key="7">
    <source>
        <dbReference type="RuleBase" id="RU365066"/>
    </source>
</evidence>
<feature type="chain" id="PRO_5035964194" description="Post-GPI attachment to proteins factor 3" evidence="7">
    <location>
        <begin position="27"/>
        <end position="369"/>
    </location>
</feature>
<dbReference type="PANTHER" id="PTHR13148:SF0">
    <property type="entry name" value="POST-GPI ATTACHMENT TO PROTEINS FACTOR 3"/>
    <property type="match status" value="1"/>
</dbReference>
<evidence type="ECO:0000256" key="6">
    <source>
        <dbReference type="ARBA" id="ARBA00023136"/>
    </source>
</evidence>
<feature type="transmembrane region" description="Helical" evidence="7">
    <location>
        <begin position="263"/>
        <end position="285"/>
    </location>
</feature>